<dbReference type="GO" id="GO:0005737">
    <property type="term" value="C:cytoplasm"/>
    <property type="evidence" value="ECO:0007669"/>
    <property type="project" value="UniProtKB-SubCell"/>
</dbReference>
<dbReference type="PANTHER" id="PTHR10889:SF1">
    <property type="entry name" value="DEOXYRIBOSE-PHOSPHATE ALDOLASE"/>
    <property type="match status" value="1"/>
</dbReference>
<comment type="catalytic activity">
    <reaction evidence="5 7">
        <text>2-deoxy-D-ribose 5-phosphate = D-glyceraldehyde 3-phosphate + acetaldehyde</text>
        <dbReference type="Rhea" id="RHEA:12821"/>
        <dbReference type="ChEBI" id="CHEBI:15343"/>
        <dbReference type="ChEBI" id="CHEBI:59776"/>
        <dbReference type="ChEBI" id="CHEBI:62877"/>
        <dbReference type="EC" id="4.1.2.4"/>
    </reaction>
</comment>
<dbReference type="RefSeq" id="WP_028124037.1">
    <property type="nucleotide sequence ID" value="NZ_CP024964.1"/>
</dbReference>
<evidence type="ECO:0000313" key="8">
    <source>
        <dbReference type="EMBL" id="ATZ17729.1"/>
    </source>
</evidence>
<keyword evidence="3 7" id="KW-0456">Lyase</keyword>
<dbReference type="GO" id="GO:0009264">
    <property type="term" value="P:deoxyribonucleotide catabolic process"/>
    <property type="evidence" value="ECO:0007669"/>
    <property type="project" value="UniProtKB-UniRule"/>
</dbReference>
<dbReference type="Gene3D" id="3.20.20.70">
    <property type="entry name" value="Aldolase class I"/>
    <property type="match status" value="1"/>
</dbReference>
<sequence length="220" mass="23902">MELNKYIDYTLLKQDATKAEIKQLCKEAIEFDFATVCVNSCWTSYCKELLKGTNVGITNVVGFPLGACTTATKSFEVQEAIKDGANEIDMVVNIGALKDKNYELVLEDMKAVKKAAGKHVVKCIMENCLLTKEEIIKSCELAVEARLEFVKTSTGFSKSGATFEDVKLMKSVVKDNALVKAAGGVRTFEDAQKMIEAGADRLGTSGGVAIIKGEKNNASY</sequence>
<dbReference type="GO" id="GO:0004139">
    <property type="term" value="F:deoxyribose-phosphate aldolase activity"/>
    <property type="evidence" value="ECO:0007669"/>
    <property type="project" value="UniProtKB-UniRule"/>
</dbReference>
<gene>
    <name evidence="7 8" type="primary">deoC</name>
    <name evidence="8" type="ORF">EMELA_v1c01470</name>
</gene>
<dbReference type="PANTHER" id="PTHR10889">
    <property type="entry name" value="DEOXYRIBOSE-PHOSPHATE ALDOLASE"/>
    <property type="match status" value="1"/>
</dbReference>
<keyword evidence="9" id="KW-1185">Reference proteome</keyword>
<evidence type="ECO:0000256" key="3">
    <source>
        <dbReference type="ARBA" id="ARBA00023239"/>
    </source>
</evidence>
<feature type="active site" description="Proton donor/acceptor" evidence="7">
    <location>
        <position position="180"/>
    </location>
</feature>
<comment type="pathway">
    <text evidence="7">Carbohydrate degradation; 2-deoxy-D-ribose 1-phosphate degradation; D-glyceraldehyde 3-phosphate and acetaldehyde from 2-deoxy-alpha-D-ribose 1-phosphate: step 2/2.</text>
</comment>
<protein>
    <recommendedName>
        <fullName evidence="7">Deoxyribose-phosphate aldolase</fullName>
        <shortName evidence="7">DERA</shortName>
        <ecNumber evidence="7">4.1.2.4</ecNumber>
    </recommendedName>
    <alternativeName>
        <fullName evidence="7">2-deoxy-D-ribose 5-phosphate aldolase</fullName>
    </alternativeName>
    <alternativeName>
        <fullName evidence="7">Phosphodeoxyriboaldolase</fullName>
        <shortName evidence="7">Deoxyriboaldolase</shortName>
    </alternativeName>
</protein>
<dbReference type="PIRSF" id="PIRSF001357">
    <property type="entry name" value="DeoC"/>
    <property type="match status" value="1"/>
</dbReference>
<dbReference type="NCBIfam" id="TIGR00126">
    <property type="entry name" value="deoC"/>
    <property type="match status" value="1"/>
</dbReference>
<dbReference type="GO" id="GO:0016052">
    <property type="term" value="P:carbohydrate catabolic process"/>
    <property type="evidence" value="ECO:0007669"/>
    <property type="project" value="TreeGrafter"/>
</dbReference>
<organism evidence="8 9">
    <name type="scientific">Mesoplasma melaleucae</name>
    <dbReference type="NCBI Taxonomy" id="81459"/>
    <lineage>
        <taxon>Bacteria</taxon>
        <taxon>Bacillati</taxon>
        <taxon>Mycoplasmatota</taxon>
        <taxon>Mollicutes</taxon>
        <taxon>Entomoplasmatales</taxon>
        <taxon>Entomoplasmataceae</taxon>
        <taxon>Mesoplasma</taxon>
    </lineage>
</organism>
<dbReference type="InterPro" id="IPR013785">
    <property type="entry name" value="Aldolase_TIM"/>
</dbReference>
<dbReference type="SMART" id="SM01133">
    <property type="entry name" value="DeoC"/>
    <property type="match status" value="1"/>
</dbReference>
<evidence type="ECO:0000256" key="6">
    <source>
        <dbReference type="ARBA" id="ARBA00056337"/>
    </source>
</evidence>
<dbReference type="InterPro" id="IPR002915">
    <property type="entry name" value="DeoC/FbaB/LacD_aldolase"/>
</dbReference>
<dbReference type="UniPathway" id="UPA00002">
    <property type="reaction ID" value="UER00468"/>
</dbReference>
<evidence type="ECO:0000256" key="7">
    <source>
        <dbReference type="HAMAP-Rule" id="MF_00114"/>
    </source>
</evidence>
<dbReference type="EC" id="4.1.2.4" evidence="7"/>
<dbReference type="InterPro" id="IPR011343">
    <property type="entry name" value="DeoC"/>
</dbReference>
<dbReference type="EMBL" id="CP024964">
    <property type="protein sequence ID" value="ATZ17729.1"/>
    <property type="molecule type" value="Genomic_DNA"/>
</dbReference>
<evidence type="ECO:0000256" key="4">
    <source>
        <dbReference type="ARBA" id="ARBA00023270"/>
    </source>
</evidence>
<dbReference type="HAMAP" id="MF_00114">
    <property type="entry name" value="DeoC_type1"/>
    <property type="match status" value="1"/>
</dbReference>
<keyword evidence="4 7" id="KW-0704">Schiff base</keyword>
<evidence type="ECO:0000313" key="9">
    <source>
        <dbReference type="Proteomes" id="UP000231896"/>
    </source>
</evidence>
<dbReference type="InterPro" id="IPR028581">
    <property type="entry name" value="DeoC_typeI"/>
</dbReference>
<keyword evidence="2 7" id="KW-0963">Cytoplasm</keyword>
<evidence type="ECO:0000256" key="2">
    <source>
        <dbReference type="ARBA" id="ARBA00022490"/>
    </source>
</evidence>
<feature type="active site" description="Schiff-base intermediate with acetaldehyde" evidence="7">
    <location>
        <position position="151"/>
    </location>
</feature>
<reference evidence="8 9" key="1">
    <citation type="submission" date="2017-11" db="EMBL/GenBank/DDBJ databases">
        <title>Genome sequence of Entomoplasma melaleucae M1 (ATCC 49191).</title>
        <authorList>
            <person name="Lo W.-S."/>
            <person name="Gasparich G.E."/>
            <person name="Kuo C.-H."/>
        </authorList>
    </citation>
    <scope>NUCLEOTIDE SEQUENCE [LARGE SCALE GENOMIC DNA]</scope>
    <source>
        <strain evidence="8 9">M1</strain>
    </source>
</reference>
<dbReference type="GO" id="GO:0006018">
    <property type="term" value="P:2-deoxyribose 1-phosphate catabolic process"/>
    <property type="evidence" value="ECO:0007669"/>
    <property type="project" value="UniProtKB-UniRule"/>
</dbReference>
<dbReference type="Proteomes" id="UP000231896">
    <property type="component" value="Chromosome"/>
</dbReference>
<dbReference type="SUPFAM" id="SSF51569">
    <property type="entry name" value="Aldolase"/>
    <property type="match status" value="1"/>
</dbReference>
<feature type="active site" description="Proton donor/acceptor" evidence="7">
    <location>
        <position position="89"/>
    </location>
</feature>
<comment type="similarity">
    <text evidence="1 7">Belongs to the DeoC/FbaB aldolase family. DeoC type 1 subfamily.</text>
</comment>
<name>A0A2K8NV89_9MOLU</name>
<dbReference type="STRING" id="1408435.GCA_000685885_00380"/>
<evidence type="ECO:0000256" key="1">
    <source>
        <dbReference type="ARBA" id="ARBA00010936"/>
    </source>
</evidence>
<comment type="subcellular location">
    <subcellularLocation>
        <location evidence="7">Cytoplasm</location>
    </subcellularLocation>
</comment>
<proteinExistence type="inferred from homology"/>
<dbReference type="CDD" id="cd00959">
    <property type="entry name" value="DeoC"/>
    <property type="match status" value="1"/>
</dbReference>
<dbReference type="FunFam" id="3.20.20.70:FF:000044">
    <property type="entry name" value="Deoxyribose-phosphate aldolase"/>
    <property type="match status" value="1"/>
</dbReference>
<evidence type="ECO:0000256" key="5">
    <source>
        <dbReference type="ARBA" id="ARBA00048791"/>
    </source>
</evidence>
<dbReference type="OrthoDB" id="9778711at2"/>
<dbReference type="AlphaFoldDB" id="A0A2K8NV89"/>
<accession>A0A2K8NV89</accession>
<comment type="function">
    <text evidence="6 7">Catalyzes a reversible aldol reaction between acetaldehyde and D-glyceraldehyde 3-phosphate to generate 2-deoxy-D-ribose 5-phosphate.</text>
</comment>
<dbReference type="KEGG" id="eml:EMELA_v1c01470"/>
<dbReference type="Pfam" id="PF01791">
    <property type="entry name" value="DeoC"/>
    <property type="match status" value="1"/>
</dbReference>